<feature type="domain" description="Peptidase M20 dimerisation" evidence="5">
    <location>
        <begin position="218"/>
        <end position="303"/>
    </location>
</feature>
<dbReference type="InterPro" id="IPR002933">
    <property type="entry name" value="Peptidase_M20"/>
</dbReference>
<dbReference type="InterPro" id="IPR036264">
    <property type="entry name" value="Bact_exopeptidase_dim_dom"/>
</dbReference>
<keyword evidence="4" id="KW-0862">Zinc</keyword>
<evidence type="ECO:0000256" key="4">
    <source>
        <dbReference type="ARBA" id="ARBA00022833"/>
    </source>
</evidence>
<evidence type="ECO:0000256" key="2">
    <source>
        <dbReference type="ARBA" id="ARBA00022490"/>
    </source>
</evidence>
<organism evidence="6 7">
    <name type="scientific">Periplaneta americana</name>
    <name type="common">American cockroach</name>
    <name type="synonym">Blatta americana</name>
    <dbReference type="NCBI Taxonomy" id="6978"/>
    <lineage>
        <taxon>Eukaryota</taxon>
        <taxon>Metazoa</taxon>
        <taxon>Ecdysozoa</taxon>
        <taxon>Arthropoda</taxon>
        <taxon>Hexapoda</taxon>
        <taxon>Insecta</taxon>
        <taxon>Pterygota</taxon>
        <taxon>Neoptera</taxon>
        <taxon>Polyneoptera</taxon>
        <taxon>Dictyoptera</taxon>
        <taxon>Blattodea</taxon>
        <taxon>Blattoidea</taxon>
        <taxon>Blattidae</taxon>
        <taxon>Blattinae</taxon>
        <taxon>Periplaneta</taxon>
    </lineage>
</organism>
<evidence type="ECO:0000256" key="3">
    <source>
        <dbReference type="ARBA" id="ARBA00022723"/>
    </source>
</evidence>
<keyword evidence="7" id="KW-1185">Reference proteome</keyword>
<accession>A0ABQ8TVU7</accession>
<evidence type="ECO:0000313" key="6">
    <source>
        <dbReference type="EMBL" id="KAJ4450809.1"/>
    </source>
</evidence>
<dbReference type="PANTHER" id="PTHR45892:SF1">
    <property type="entry name" value="AMINOACYLASE-1"/>
    <property type="match status" value="1"/>
</dbReference>
<dbReference type="Proteomes" id="UP001148838">
    <property type="component" value="Unassembled WGS sequence"/>
</dbReference>
<dbReference type="Gene3D" id="1.10.150.900">
    <property type="match status" value="1"/>
</dbReference>
<evidence type="ECO:0000256" key="1">
    <source>
        <dbReference type="ARBA" id="ARBA00001947"/>
    </source>
</evidence>
<dbReference type="NCBIfam" id="TIGR01880">
    <property type="entry name" value="Ac-peptdase-euk"/>
    <property type="match status" value="1"/>
</dbReference>
<comment type="caution">
    <text evidence="6">The sequence shown here is derived from an EMBL/GenBank/DDBJ whole genome shotgun (WGS) entry which is preliminary data.</text>
</comment>
<proteinExistence type="predicted"/>
<dbReference type="InterPro" id="IPR010159">
    <property type="entry name" value="N-acyl_aa_amidohydrolase"/>
</dbReference>
<gene>
    <name evidence="6" type="ORF">ANN_02239</name>
</gene>
<dbReference type="SUPFAM" id="SSF55031">
    <property type="entry name" value="Bacterial exopeptidase dimerisation domain"/>
    <property type="match status" value="1"/>
</dbReference>
<evidence type="ECO:0000259" key="5">
    <source>
        <dbReference type="Pfam" id="PF07687"/>
    </source>
</evidence>
<dbReference type="InterPro" id="IPR011650">
    <property type="entry name" value="Peptidase_M20_dimer"/>
</dbReference>
<dbReference type="EMBL" id="JAJSOF020000001">
    <property type="protein sequence ID" value="KAJ4450809.1"/>
    <property type="molecule type" value="Genomic_DNA"/>
</dbReference>
<dbReference type="Gene3D" id="3.30.70.360">
    <property type="match status" value="1"/>
</dbReference>
<evidence type="ECO:0000313" key="7">
    <source>
        <dbReference type="Proteomes" id="UP001148838"/>
    </source>
</evidence>
<dbReference type="PANTHER" id="PTHR45892">
    <property type="entry name" value="AMINOACYLASE-1"/>
    <property type="match status" value="1"/>
</dbReference>
<protein>
    <recommendedName>
        <fullName evidence="5">Peptidase M20 dimerisation domain-containing protein</fullName>
    </recommendedName>
</protein>
<comment type="cofactor">
    <cofactor evidence="1">
        <name>Zn(2+)</name>
        <dbReference type="ChEBI" id="CHEBI:29105"/>
    </cofactor>
</comment>
<dbReference type="Pfam" id="PF07687">
    <property type="entry name" value="M20_dimer"/>
    <property type="match status" value="1"/>
</dbReference>
<dbReference type="PIRSF" id="PIRSF036696">
    <property type="entry name" value="ACY-1"/>
    <property type="match status" value="1"/>
</dbReference>
<dbReference type="Pfam" id="PF01546">
    <property type="entry name" value="Peptidase_M20"/>
    <property type="match status" value="1"/>
</dbReference>
<keyword evidence="2" id="KW-0963">Cytoplasm</keyword>
<dbReference type="Gene3D" id="3.40.630.10">
    <property type="entry name" value="Zn peptidases"/>
    <property type="match status" value="1"/>
</dbReference>
<name>A0ABQ8TVU7_PERAM</name>
<sequence length="407" mass="45678">MTRDRVLKHELDEKAVDNFREYLRIPSVHPNVNYDECVNFLKRQAGDLDLPLKIVELEAEKPIVIITWLGNDPTLPSIILNSHMDVVPVFEECWTHPPFGAEKDEEGNIFARGAQDCKGVGIQYLEAIRRLKAAGIRLLRNVHITYMPDEETGGVYGMEQFVHSQEFQALNVGFAFDEGLPHPDDVIYIVYGERSIWQLTYHVNGAAGSSELIPSGTAAEKLRIVLNRAMEYRQTQKEKLESDASLTTGDVTTLNLTVMKGGCGSLGNIPDHLAISFDIRVSVTQDHEEMESMLQGWCQEAGPGTFYEFRQKEPRTEPTLLNERNPWWTALKTECDALGLNVKPVICPAAGDTRYLRRAGITALGFAPLGNTPGRMHDHNEFQNEGVFLRGIDIYCRIIPAMANLLP</sequence>
<dbReference type="InterPro" id="IPR052083">
    <property type="entry name" value="Aminoacylase-1_M20A"/>
</dbReference>
<keyword evidence="3" id="KW-0479">Metal-binding</keyword>
<dbReference type="SUPFAM" id="SSF53187">
    <property type="entry name" value="Zn-dependent exopeptidases"/>
    <property type="match status" value="1"/>
</dbReference>
<reference evidence="6 7" key="1">
    <citation type="journal article" date="2022" name="Allergy">
        <title>Genome assembly and annotation of Periplaneta americana reveal a comprehensive cockroach allergen profile.</title>
        <authorList>
            <person name="Wang L."/>
            <person name="Xiong Q."/>
            <person name="Saelim N."/>
            <person name="Wang L."/>
            <person name="Nong W."/>
            <person name="Wan A.T."/>
            <person name="Shi M."/>
            <person name="Liu X."/>
            <person name="Cao Q."/>
            <person name="Hui J.H.L."/>
            <person name="Sookrung N."/>
            <person name="Leung T.F."/>
            <person name="Tungtrongchitr A."/>
            <person name="Tsui S.K.W."/>
        </authorList>
    </citation>
    <scope>NUCLEOTIDE SEQUENCE [LARGE SCALE GENOMIC DNA]</scope>
    <source>
        <strain evidence="6">PWHHKU_190912</strain>
    </source>
</reference>